<dbReference type="Proteomes" id="UP000078542">
    <property type="component" value="Unassembled WGS sequence"/>
</dbReference>
<dbReference type="AlphaFoldDB" id="A0A195D1I5"/>
<name>A0A195D1I5_9HYME</name>
<keyword evidence="2" id="KW-1185">Reference proteome</keyword>
<protein>
    <submittedName>
        <fullName evidence="1">Uncharacterized protein</fullName>
    </submittedName>
</protein>
<dbReference type="EMBL" id="KQ976973">
    <property type="protein sequence ID" value="KYN06706.1"/>
    <property type="molecule type" value="Genomic_DNA"/>
</dbReference>
<evidence type="ECO:0000313" key="1">
    <source>
        <dbReference type="EMBL" id="KYN06706.1"/>
    </source>
</evidence>
<organism evidence="1 2">
    <name type="scientific">Cyphomyrmex costatus</name>
    <dbReference type="NCBI Taxonomy" id="456900"/>
    <lineage>
        <taxon>Eukaryota</taxon>
        <taxon>Metazoa</taxon>
        <taxon>Ecdysozoa</taxon>
        <taxon>Arthropoda</taxon>
        <taxon>Hexapoda</taxon>
        <taxon>Insecta</taxon>
        <taxon>Pterygota</taxon>
        <taxon>Neoptera</taxon>
        <taxon>Endopterygota</taxon>
        <taxon>Hymenoptera</taxon>
        <taxon>Apocrita</taxon>
        <taxon>Aculeata</taxon>
        <taxon>Formicoidea</taxon>
        <taxon>Formicidae</taxon>
        <taxon>Myrmicinae</taxon>
        <taxon>Cyphomyrmex</taxon>
    </lineage>
</organism>
<proteinExistence type="predicted"/>
<reference evidence="1 2" key="1">
    <citation type="submission" date="2016-03" db="EMBL/GenBank/DDBJ databases">
        <title>Cyphomyrmex costatus WGS genome.</title>
        <authorList>
            <person name="Nygaard S."/>
            <person name="Hu H."/>
            <person name="Boomsma J."/>
            <person name="Zhang G."/>
        </authorList>
    </citation>
    <scope>NUCLEOTIDE SEQUENCE [LARGE SCALE GENOMIC DNA]</scope>
    <source>
        <strain evidence="1">MS0001</strain>
        <tissue evidence="1">Whole body</tissue>
    </source>
</reference>
<gene>
    <name evidence="1" type="ORF">ALC62_02365</name>
</gene>
<accession>A0A195D1I5</accession>
<sequence length="98" mass="11372">RLALEKREHRFAKPVRELVVGNRAEKRLAGPHERIFVPFRPDKNRRGREGNASGTYVPFSFREVYLYQSVQIRKKSTFRRKADAKICNIAALTDAESV</sequence>
<evidence type="ECO:0000313" key="2">
    <source>
        <dbReference type="Proteomes" id="UP000078542"/>
    </source>
</evidence>
<feature type="non-terminal residue" evidence="1">
    <location>
        <position position="1"/>
    </location>
</feature>